<gene>
    <name evidence="10" type="ORF">AMECASPLE_002995</name>
</gene>
<dbReference type="InterPro" id="IPR006612">
    <property type="entry name" value="THAP_Znf"/>
</dbReference>
<dbReference type="PROSITE" id="PS50157">
    <property type="entry name" value="ZINC_FINGER_C2H2_2"/>
    <property type="match status" value="1"/>
</dbReference>
<feature type="region of interest" description="Disordered" evidence="7">
    <location>
        <begin position="493"/>
        <end position="549"/>
    </location>
</feature>
<feature type="domain" description="C2H2-type" evidence="8">
    <location>
        <begin position="445"/>
        <end position="472"/>
    </location>
</feature>
<keyword evidence="2 5" id="KW-0863">Zinc-finger</keyword>
<dbReference type="SUPFAM" id="SSF57667">
    <property type="entry name" value="beta-beta-alpha zinc fingers"/>
    <property type="match status" value="1"/>
</dbReference>
<dbReference type="Pfam" id="PF05485">
    <property type="entry name" value="THAP"/>
    <property type="match status" value="1"/>
</dbReference>
<keyword evidence="1" id="KW-0479">Metal-binding</keyword>
<dbReference type="Proteomes" id="UP001469553">
    <property type="component" value="Unassembled WGS sequence"/>
</dbReference>
<evidence type="ECO:0000259" key="8">
    <source>
        <dbReference type="PROSITE" id="PS50157"/>
    </source>
</evidence>
<feature type="compositionally biased region" description="Basic and acidic residues" evidence="7">
    <location>
        <begin position="120"/>
        <end position="269"/>
    </location>
</feature>
<evidence type="ECO:0000259" key="9">
    <source>
        <dbReference type="PROSITE" id="PS50950"/>
    </source>
</evidence>
<evidence type="ECO:0000256" key="3">
    <source>
        <dbReference type="ARBA" id="ARBA00022833"/>
    </source>
</evidence>
<dbReference type="PROSITE" id="PS50950">
    <property type="entry name" value="ZF_THAP"/>
    <property type="match status" value="1"/>
</dbReference>
<dbReference type="PROSITE" id="PS00028">
    <property type="entry name" value="ZINC_FINGER_C2H2_1"/>
    <property type="match status" value="1"/>
</dbReference>
<evidence type="ECO:0000256" key="5">
    <source>
        <dbReference type="PROSITE-ProRule" id="PRU00042"/>
    </source>
</evidence>
<reference evidence="10 11" key="1">
    <citation type="submission" date="2021-06" db="EMBL/GenBank/DDBJ databases">
        <authorList>
            <person name="Palmer J.M."/>
        </authorList>
    </citation>
    <scope>NUCLEOTIDE SEQUENCE [LARGE SCALE GENOMIC DNA]</scope>
    <source>
        <strain evidence="10 11">AS_MEX2019</strain>
        <tissue evidence="10">Muscle</tissue>
    </source>
</reference>
<dbReference type="SUPFAM" id="SSF57716">
    <property type="entry name" value="Glucocorticoid receptor-like (DNA-binding domain)"/>
    <property type="match status" value="1"/>
</dbReference>
<evidence type="ECO:0000256" key="1">
    <source>
        <dbReference type="ARBA" id="ARBA00022723"/>
    </source>
</evidence>
<evidence type="ECO:0000313" key="11">
    <source>
        <dbReference type="Proteomes" id="UP001469553"/>
    </source>
</evidence>
<dbReference type="InterPro" id="IPR036236">
    <property type="entry name" value="Znf_C2H2_sf"/>
</dbReference>
<name>A0ABV0Z7A9_9TELE</name>
<feature type="compositionally biased region" description="Basic and acidic residues" evidence="7">
    <location>
        <begin position="276"/>
        <end position="296"/>
    </location>
</feature>
<feature type="compositionally biased region" description="Acidic residues" evidence="7">
    <location>
        <begin position="498"/>
        <end position="512"/>
    </location>
</feature>
<organism evidence="10 11">
    <name type="scientific">Ameca splendens</name>
    <dbReference type="NCBI Taxonomy" id="208324"/>
    <lineage>
        <taxon>Eukaryota</taxon>
        <taxon>Metazoa</taxon>
        <taxon>Chordata</taxon>
        <taxon>Craniata</taxon>
        <taxon>Vertebrata</taxon>
        <taxon>Euteleostomi</taxon>
        <taxon>Actinopterygii</taxon>
        <taxon>Neopterygii</taxon>
        <taxon>Teleostei</taxon>
        <taxon>Neoteleostei</taxon>
        <taxon>Acanthomorphata</taxon>
        <taxon>Ovalentaria</taxon>
        <taxon>Atherinomorphae</taxon>
        <taxon>Cyprinodontiformes</taxon>
        <taxon>Goodeidae</taxon>
        <taxon>Ameca</taxon>
    </lineage>
</organism>
<sequence length="685" mass="77790">MSFCCVSGCNNRYTPGASIRFYRIPGGSRQFQVNRRRLWIEAIQQANGSSSEIGADVRICGAHFVTGEASTDPDRPNFVPTLFTCTKQRQNPSTKAEWASGRQKRRQQKLYGKTKTTTTTREDAETENTRALRKDAETENTRALRKDAETENTRALRKDAETENTRALRKDAETENTRALRKDAETENTRALRKDAETENTRALRKDAETENTRALRKDAETENTRALRKDAETENTRALRKDAETENTRALRKDAETENTRALRKDAETENTWALRKDAETENTRALRKDAETEKSPTQPASEYPSDHQSHPLMETGDELLPEIQTLLCTSVSKEEETEDKKIYDKDQGLTKSETKPETIKPENKSSLNITPLQQKPPGGMLKQDKMNPVVLLKPLVLPQGAYQVDLRNEAFTAVSPKERREETDMSQSGLTEPYLNTRDQPSFPCNLCDRTFTTSHYLKRHKLLHVRDVRKCLRCGALFCRRHNHVLFQTRTEPLPESEESSSGSEDELLDNNVSKEKDETSKITKMVDHTLNTQTDTPPDSPALTSSPLLKTFPLTDIRKPLLVSVKPAAVPSPPSPIFRLPNNQGTLFRFKPLLSDSSPALIQPHLSQQPQLPSSLKIFSAQHLTSALLDVQRNYEYILSKPKKEVKIKEEPEELVQIYPDEPPVKQVKLEKIAYDLEIVI</sequence>
<dbReference type="InterPro" id="IPR013087">
    <property type="entry name" value="Znf_C2H2_type"/>
</dbReference>
<feature type="region of interest" description="Disordered" evidence="7">
    <location>
        <begin position="334"/>
        <end position="374"/>
    </location>
</feature>
<dbReference type="SMART" id="SM00980">
    <property type="entry name" value="THAP"/>
    <property type="match status" value="1"/>
</dbReference>
<feature type="compositionally biased region" description="Polar residues" evidence="7">
    <location>
        <begin position="533"/>
        <end position="549"/>
    </location>
</feature>
<dbReference type="EMBL" id="JAHRIP010056543">
    <property type="protein sequence ID" value="MEQ2302099.1"/>
    <property type="molecule type" value="Genomic_DNA"/>
</dbReference>
<evidence type="ECO:0000256" key="6">
    <source>
        <dbReference type="PROSITE-ProRule" id="PRU00309"/>
    </source>
</evidence>
<feature type="compositionally biased region" description="Basic and acidic residues" evidence="7">
    <location>
        <begin position="334"/>
        <end position="365"/>
    </location>
</feature>
<feature type="compositionally biased region" description="Basic and acidic residues" evidence="7">
    <location>
        <begin position="516"/>
        <end position="531"/>
    </location>
</feature>
<comment type="caution">
    <text evidence="10">The sequence shown here is derived from an EMBL/GenBank/DDBJ whole genome shotgun (WGS) entry which is preliminary data.</text>
</comment>
<evidence type="ECO:0000256" key="7">
    <source>
        <dbReference type="SAM" id="MobiDB-lite"/>
    </source>
</evidence>
<proteinExistence type="predicted"/>
<keyword evidence="4 6" id="KW-0238">DNA-binding</keyword>
<feature type="region of interest" description="Disordered" evidence="7">
    <location>
        <begin position="88"/>
        <end position="315"/>
    </location>
</feature>
<feature type="region of interest" description="Disordered" evidence="7">
    <location>
        <begin position="418"/>
        <end position="438"/>
    </location>
</feature>
<accession>A0ABV0Z7A9</accession>
<feature type="domain" description="THAP-type" evidence="9">
    <location>
        <begin position="1"/>
        <end position="83"/>
    </location>
</feature>
<dbReference type="Gene3D" id="3.30.160.60">
    <property type="entry name" value="Classic Zinc Finger"/>
    <property type="match status" value="1"/>
</dbReference>
<keyword evidence="11" id="KW-1185">Reference proteome</keyword>
<protein>
    <submittedName>
        <fullName evidence="10">Uncharacterized protein</fullName>
    </submittedName>
</protein>
<evidence type="ECO:0000256" key="2">
    <source>
        <dbReference type="ARBA" id="ARBA00022771"/>
    </source>
</evidence>
<evidence type="ECO:0000313" key="10">
    <source>
        <dbReference type="EMBL" id="MEQ2302099.1"/>
    </source>
</evidence>
<evidence type="ECO:0000256" key="4">
    <source>
        <dbReference type="ARBA" id="ARBA00023125"/>
    </source>
</evidence>
<keyword evidence="3" id="KW-0862">Zinc</keyword>